<evidence type="ECO:0000313" key="2">
    <source>
        <dbReference type="Proteomes" id="UP000466681"/>
    </source>
</evidence>
<protein>
    <submittedName>
        <fullName evidence="1">Glycosyl transferase family 1</fullName>
    </submittedName>
</protein>
<name>A0AAD1HGN9_9MYCO</name>
<dbReference type="PANTHER" id="PTHR12526:SF572">
    <property type="entry name" value="BLL5144 PROTEIN"/>
    <property type="match status" value="1"/>
</dbReference>
<dbReference type="AlphaFoldDB" id="A0AAD1HGN9"/>
<dbReference type="SUPFAM" id="SSF53756">
    <property type="entry name" value="UDP-Glycosyltransferase/glycogen phosphorylase"/>
    <property type="match status" value="1"/>
</dbReference>
<keyword evidence="2" id="KW-1185">Reference proteome</keyword>
<gene>
    <name evidence="1" type="ORF">MMOR_55250</name>
</gene>
<dbReference type="GO" id="GO:0016740">
    <property type="term" value="F:transferase activity"/>
    <property type="evidence" value="ECO:0007669"/>
    <property type="project" value="UniProtKB-KW"/>
</dbReference>
<sequence>MAAGRSQVDVAIVQHEVGTTDDVVEIVDGLGVPSIVVVHSIPEQPTAQQCSSLEAIAAIADRVVVMSEAARQRLYLTYAMDRRKIATIPHGATLPTVPRVKRPSRPTILTWGLLRPGKGIERVIDVMPTLGDIPGRPRYLVAGPMDPAIPVAEAEAYRDARVEQARRLGVADSVSFDPRYYDNSSLAALIQQASVVVVPNDSTAQVSSGVLVDALANGRPIVATAFSHAIELLASGAGMVVEHDDPVALAGALRQIITQPRLAGSMAAEVRRRAPEVGWPVVAAAYTELAQRVMAEPRADRFGRGAETTESRD</sequence>
<dbReference type="KEGG" id="mmor:MMOR_55250"/>
<dbReference type="Gene3D" id="3.40.50.2000">
    <property type="entry name" value="Glycogen Phosphorylase B"/>
    <property type="match status" value="2"/>
</dbReference>
<dbReference type="PANTHER" id="PTHR12526">
    <property type="entry name" value="GLYCOSYLTRANSFERASE"/>
    <property type="match status" value="1"/>
</dbReference>
<reference evidence="1 2" key="1">
    <citation type="journal article" date="2019" name="Emerg. Microbes Infect.">
        <title>Comprehensive subspecies identification of 175 nontuberculous mycobacteria species based on 7547 genomic profiles.</title>
        <authorList>
            <person name="Matsumoto Y."/>
            <person name="Kinjo T."/>
            <person name="Motooka D."/>
            <person name="Nabeya D."/>
            <person name="Jung N."/>
            <person name="Uechi K."/>
            <person name="Horii T."/>
            <person name="Iida T."/>
            <person name="Fujita J."/>
            <person name="Nakamura S."/>
        </authorList>
    </citation>
    <scope>NUCLEOTIDE SEQUENCE [LARGE SCALE GENOMIC DNA]</scope>
    <source>
        <strain evidence="1 2">JCM 6375</strain>
    </source>
</reference>
<keyword evidence="1" id="KW-0808">Transferase</keyword>
<dbReference type="Proteomes" id="UP000466681">
    <property type="component" value="Chromosome"/>
</dbReference>
<organism evidence="1 2">
    <name type="scientific">Mycolicibacterium moriokaense</name>
    <dbReference type="NCBI Taxonomy" id="39691"/>
    <lineage>
        <taxon>Bacteria</taxon>
        <taxon>Bacillati</taxon>
        <taxon>Actinomycetota</taxon>
        <taxon>Actinomycetes</taxon>
        <taxon>Mycobacteriales</taxon>
        <taxon>Mycobacteriaceae</taxon>
        <taxon>Mycolicibacterium</taxon>
    </lineage>
</organism>
<evidence type="ECO:0000313" key="1">
    <source>
        <dbReference type="EMBL" id="BBX04589.1"/>
    </source>
</evidence>
<dbReference type="Pfam" id="PF13692">
    <property type="entry name" value="Glyco_trans_1_4"/>
    <property type="match status" value="1"/>
</dbReference>
<accession>A0AAD1HGN9</accession>
<proteinExistence type="predicted"/>
<dbReference type="EMBL" id="AP022560">
    <property type="protein sequence ID" value="BBX04589.1"/>
    <property type="molecule type" value="Genomic_DNA"/>
</dbReference>